<dbReference type="Gene3D" id="2.120.10.30">
    <property type="entry name" value="TolB, C-terminal domain"/>
    <property type="match status" value="5"/>
</dbReference>
<evidence type="ECO:0000256" key="1">
    <source>
        <dbReference type="ARBA" id="ARBA00022737"/>
    </source>
</evidence>
<dbReference type="InterPro" id="IPR011042">
    <property type="entry name" value="6-blade_b-propeller_TolB-like"/>
</dbReference>
<dbReference type="InterPro" id="IPR038081">
    <property type="entry name" value="CalX-like_sf"/>
</dbReference>
<dbReference type="RefSeq" id="WP_345736918.1">
    <property type="nucleotide sequence ID" value="NZ_BAABIA010000005.1"/>
</dbReference>
<dbReference type="SUPFAM" id="SSF101898">
    <property type="entry name" value="NHL repeat"/>
    <property type="match status" value="1"/>
</dbReference>
<proteinExistence type="predicted"/>
<dbReference type="InterPro" id="IPR001258">
    <property type="entry name" value="NHL_repeat"/>
</dbReference>
<name>A0ABP9P7Y9_9BACT</name>
<dbReference type="InterPro" id="IPR013783">
    <property type="entry name" value="Ig-like_fold"/>
</dbReference>
<protein>
    <recommendedName>
        <fullName evidence="3">Bacterial repeat domain-containing protein</fullName>
    </recommendedName>
</protein>
<evidence type="ECO:0000259" key="3">
    <source>
        <dbReference type="Pfam" id="PF18998"/>
    </source>
</evidence>
<reference evidence="5" key="1">
    <citation type="journal article" date="2019" name="Int. J. Syst. Evol. Microbiol.">
        <title>The Global Catalogue of Microorganisms (GCM) 10K type strain sequencing project: providing services to taxonomists for standard genome sequencing and annotation.</title>
        <authorList>
            <consortium name="The Broad Institute Genomics Platform"/>
            <consortium name="The Broad Institute Genome Sequencing Center for Infectious Disease"/>
            <person name="Wu L."/>
            <person name="Ma J."/>
        </authorList>
    </citation>
    <scope>NUCLEOTIDE SEQUENCE [LARGE SCALE GENOMIC DNA]</scope>
    <source>
        <strain evidence="5">JCM 18053</strain>
    </source>
</reference>
<feature type="domain" description="Bacterial repeat" evidence="3">
    <location>
        <begin position="983"/>
        <end position="1057"/>
    </location>
</feature>
<dbReference type="Gene3D" id="2.60.40.10">
    <property type="entry name" value="Immunoglobulins"/>
    <property type="match status" value="1"/>
</dbReference>
<dbReference type="PROSITE" id="PS51125">
    <property type="entry name" value="NHL"/>
    <property type="match status" value="2"/>
</dbReference>
<dbReference type="Pfam" id="PF18998">
    <property type="entry name" value="Flg_new_2"/>
    <property type="match status" value="1"/>
</dbReference>
<keyword evidence="5" id="KW-1185">Reference proteome</keyword>
<evidence type="ECO:0000313" key="4">
    <source>
        <dbReference type="EMBL" id="GAA5142016.1"/>
    </source>
</evidence>
<dbReference type="Pfam" id="PF01436">
    <property type="entry name" value="NHL"/>
    <property type="match status" value="5"/>
</dbReference>
<keyword evidence="1" id="KW-0677">Repeat</keyword>
<feature type="repeat" description="NHL" evidence="2">
    <location>
        <begin position="523"/>
        <end position="559"/>
    </location>
</feature>
<sequence length="1448" mass="151534">MFDWTNFAGYPNELTNAEARNQFKSPNDVATDSSGAVYVTDPGHFRICKVLPSGQVVVVAGGTQGSTDGAGATAEFNDPYGIAVDGQGNLYVTDNHTVRKVTPQGAVTTLAGMPGESGAVDGAGAAARFGPLRGIAVTSNGVIFLPDPANHTLRKITPEGQVTTFAGKAGTEGHVQGTGGTIRFKQPSDVTLDNLGNLYVADTGNDAIRKLPTVGSSSTLASWNFHNEWFVYPAHIVWARNQLFVTDEAYGVVYQIDPTRGDKSIVAGVKGRHGTADGGVGTSRFHNPRGLAANSIGDIYIADNISNTLRKLSFSNQLTTVAGSVGSRGSADGQGSSARFLWPSALCVQPDGQIYVADSGNGTIRKITPEGLVSTFAGIVGAHGLMNSSEGDSHVGGLSDMALSRNGYLLTVQASDHEVSKVNMDGTIQKAYDLFQERPVAITETPDGNVYIIDENTDSICRATRQLPQLIPTRVAGGVRGDQDGLGTAARFNQPRGLFSDASGNLYVADTGNHKIRKIAPDGQVTTIMGPEDGLSSPQGVIVDAAGNIYVADTGNHVIRMRGASGVVSIIGGTPGNIGGQDGRAMNAGFCSPQALALDGDGGLYVVDWQNHRIVRGSPAAATAPALELEGPGDATVAEGALVDLGILTTVQSKQYAFTLRNTGTSTINLTGSPRVQIQSSNAPFFASLSSTAPLSPGADRVVYLSLGLGLVVGVHEGEVFIPSDDPGRPLLSFRVKLEVVAPAQVSFDASRYVVNQGTEELLVPVSRTGRTSAFSVKLRTTELNPTSVPPFSTGVGEVDFQPLSLTLDFAEGEMTKQIPVTLIPRGGTGVPNLRFALILTDASDGNTASPRAFAEIQVLAEDMLAPTLALTSPSAKDKHLVLPRRITGTAGDAMGLDRVEVSLNGGEPVRATLHSATQSTSVNFSAEVLEDDSSESVLTVTAYDLKGNSTVLTRTFERHFLVRLQRQFLPNSTVPANVGKFTVTGSPKGWGSATSHTGFPAVLAGSRISISTTIPAGYLFHHWENAPAGADPTSHTISFTVPETGVSPMTAVFSANPFLKGAALHYGGGNLAYLGLILPTGDTERSNASVGQFTATLVQATASLSGKLLMNGGIHAFTALLNGDGTVWFKTGKTFVSELELPGLRLSMTWSEVGLQATVRGSAENVSEGLASPAHFHKNFLVPRALLNLSASQGYYTLAWPAKAQLPIRDVKTFPQGAGYAALTFSNQGKVSLVGVLADGTKITASSLYRPSRQVPVFVQIPTPGASAKVKGGSFVGTLLVNPDEGAVSGEGCLWFRPAVVETPKPVTQLYTAGWPDGLQVDTIGSAFQPRLTVQQILPTTTGATVLRFENGRLVSPVEKQNLTILGNKVIKTPANDKTVTLKVSPVTGLFSGSFEPDWAQPQKKQPVFQGILLQGTEPSGVGFFISNGMADTDPEAGAVSLSGADR</sequence>
<gene>
    <name evidence="4" type="ORF">GCM10023213_27220</name>
</gene>
<dbReference type="SUPFAM" id="SSF63829">
    <property type="entry name" value="Calcium-dependent phosphotriesterase"/>
    <property type="match status" value="1"/>
</dbReference>
<feature type="repeat" description="NHL" evidence="2">
    <location>
        <begin position="322"/>
        <end position="370"/>
    </location>
</feature>
<dbReference type="Proteomes" id="UP001499852">
    <property type="component" value="Unassembled WGS sequence"/>
</dbReference>
<evidence type="ECO:0000313" key="5">
    <source>
        <dbReference type="Proteomes" id="UP001499852"/>
    </source>
</evidence>
<dbReference type="EMBL" id="BAABIA010000005">
    <property type="protein sequence ID" value="GAA5142016.1"/>
    <property type="molecule type" value="Genomic_DNA"/>
</dbReference>
<dbReference type="InterPro" id="IPR044060">
    <property type="entry name" value="Bacterial_rp_domain"/>
</dbReference>
<comment type="caution">
    <text evidence="4">The sequence shown here is derived from an EMBL/GenBank/DDBJ whole genome shotgun (WGS) entry which is preliminary data.</text>
</comment>
<dbReference type="PANTHER" id="PTHR13833">
    <property type="match status" value="1"/>
</dbReference>
<organism evidence="4 5">
    <name type="scientific">Prosthecobacter algae</name>
    <dbReference type="NCBI Taxonomy" id="1144682"/>
    <lineage>
        <taxon>Bacteria</taxon>
        <taxon>Pseudomonadati</taxon>
        <taxon>Verrucomicrobiota</taxon>
        <taxon>Verrucomicrobiia</taxon>
        <taxon>Verrucomicrobiales</taxon>
        <taxon>Verrucomicrobiaceae</taxon>
        <taxon>Prosthecobacter</taxon>
    </lineage>
</organism>
<accession>A0ABP9P7Y9</accession>
<dbReference type="PANTHER" id="PTHR13833:SF71">
    <property type="entry name" value="NHL DOMAIN-CONTAINING PROTEIN"/>
    <property type="match status" value="1"/>
</dbReference>
<dbReference type="SUPFAM" id="SSF141072">
    <property type="entry name" value="CalX-like"/>
    <property type="match status" value="1"/>
</dbReference>
<evidence type="ECO:0000256" key="2">
    <source>
        <dbReference type="PROSITE-ProRule" id="PRU00504"/>
    </source>
</evidence>
<dbReference type="Gene3D" id="2.60.40.2030">
    <property type="match status" value="1"/>
</dbReference>